<dbReference type="PANTHER" id="PTHR30071:SF1">
    <property type="entry name" value="CYTOCHROME B_B6 PROTEIN-RELATED"/>
    <property type="match status" value="1"/>
</dbReference>
<dbReference type="RefSeq" id="WP_015453210.1">
    <property type="nucleotide sequence ID" value="NC_020555.1"/>
</dbReference>
<dbReference type="GO" id="GO:0005886">
    <property type="term" value="C:plasma membrane"/>
    <property type="evidence" value="ECO:0007669"/>
    <property type="project" value="TreeGrafter"/>
</dbReference>
<keyword evidence="4 6" id="KW-1133">Transmembrane helix</keyword>
<feature type="transmembrane region" description="Helical" evidence="6">
    <location>
        <begin position="860"/>
        <end position="878"/>
    </location>
</feature>
<feature type="transmembrane region" description="Helical" evidence="6">
    <location>
        <begin position="771"/>
        <end position="796"/>
    </location>
</feature>
<evidence type="ECO:0000256" key="5">
    <source>
        <dbReference type="ARBA" id="ARBA00023136"/>
    </source>
</evidence>
<dbReference type="InterPro" id="IPR007816">
    <property type="entry name" value="ResB-like_domain"/>
</dbReference>
<dbReference type="EMBL" id="AP012492">
    <property type="protein sequence ID" value="BAM31377.1"/>
    <property type="molecule type" value="Genomic_DNA"/>
</dbReference>
<name>A0AAI8QFX9_9HELI</name>
<feature type="domain" description="Cytochrome c assembly protein" evidence="7">
    <location>
        <begin position="703"/>
        <end position="913"/>
    </location>
</feature>
<feature type="transmembrane region" description="Helical" evidence="6">
    <location>
        <begin position="42"/>
        <end position="67"/>
    </location>
</feature>
<feature type="domain" description="ResB-like" evidence="8">
    <location>
        <begin position="224"/>
        <end position="291"/>
    </location>
</feature>
<evidence type="ECO:0000256" key="2">
    <source>
        <dbReference type="ARBA" id="ARBA00022692"/>
    </source>
</evidence>
<feature type="transmembrane region" description="Helical" evidence="6">
    <location>
        <begin position="709"/>
        <end position="725"/>
    </location>
</feature>
<evidence type="ECO:0000256" key="6">
    <source>
        <dbReference type="SAM" id="Phobius"/>
    </source>
</evidence>
<keyword evidence="3" id="KW-0201">Cytochrome c-type biogenesis</keyword>
<organism evidence="9 10">
    <name type="scientific">Helicobacter cinaedi CCUG 18818 = ATCC BAA-847</name>
    <dbReference type="NCBI Taxonomy" id="537971"/>
    <lineage>
        <taxon>Bacteria</taxon>
        <taxon>Pseudomonadati</taxon>
        <taxon>Campylobacterota</taxon>
        <taxon>Epsilonproteobacteria</taxon>
        <taxon>Campylobacterales</taxon>
        <taxon>Helicobacteraceae</taxon>
        <taxon>Helicobacter</taxon>
    </lineage>
</organism>
<feature type="transmembrane region" description="Helical" evidence="6">
    <location>
        <begin position="79"/>
        <end position="98"/>
    </location>
</feature>
<proteinExistence type="predicted"/>
<dbReference type="PANTHER" id="PTHR30071">
    <property type="entry name" value="HEME EXPORTER PROTEIN C"/>
    <property type="match status" value="1"/>
</dbReference>
<dbReference type="InterPro" id="IPR045062">
    <property type="entry name" value="Cyt_c_biogenesis_CcsA/CcmC"/>
</dbReference>
<sequence length="952" mass="108234">MQLLKTLFCSMKMVLLLIALYATACGIATFIEKFDGTLAARFWVYDAFWFEILHLWLALCLIGCFITSKAWQRKKYASLLLHSSFIVIIIGAGITRYYGFEGLMSLREGESANTITTNTHYIFIQVKNPQGEVEHIRIPTYIDDKINRPIKQTFSFFDKPLEITTGSLSREDSPMGRYVLQADIKFLDKDFETLILRDGDSTPSKESITLLREDDYTILLAWGTDAIALPFSLKLTSFELERYPGSSSPASYASQVEVLEKDKPPFPFRIFMNNILDYGGYRFFQSSYHPDEKGSILSVNNDPGKTPTYIGYTMLILGVLWLLFDKNGRFLSLGRFLKTQQFLSIALFCAFSFFTLPTHTYALPNASNADEIATQDSSLDSSFTPKQAQNENLQDIPTMIRSLKNASNLAKQFDKILVQDFGGRTKPIHTLADEYIHKLTQKSTFLDLNPTQIFLGMIFYPQEWQTIQMIATKSPKLRQILGLDENQKYIAYIDVFSPKGQYILQNYVEAANLKNPALRDTFEKDVISVDEKINYAFLIYTGQVLRIFPDSKTPNNQWLYPLEAISSAVAEGNMQKAKTLMQVYKGFAEGMQMGLDSNNWQEAHKALEEIDRIQKENGGATLISDAKIDSEIWLNTYNPFHQLTYPYLILSIVLFFIVLYSILKNAPLKPRVHKIFYTLLFLLFVLHTCGLALRWYVSEHAPWSNAYESMLYIAWAAITSGVVFFRHSNLALSASSFMAGITLFVAHLGFMDPQIGNLVPVLKSYWLNIHVSVITASYGFLGLCFMLGLITLFMFVLRSDKFTQKNNTKERIDSSILSLSALNEMAMILGLFLLTVGNFLGGIWANESWGRYWGWDSKETWALISIGVYAIILHLRFVVKTNLPFVFASSSVVGFFSVLMTYFGVNFYLTGMHSYAAGEAMPVPLWVKIMVVGIFVFILVASRNRKLEMPKI</sequence>
<feature type="transmembrane region" description="Helical" evidence="6">
    <location>
        <begin position="885"/>
        <end position="905"/>
    </location>
</feature>
<comment type="subcellular location">
    <subcellularLocation>
        <location evidence="1">Membrane</location>
        <topology evidence="1">Multi-pass membrane protein</topology>
    </subcellularLocation>
</comment>
<gene>
    <name evidence="9" type="ORF">HCBAA847_0117</name>
</gene>
<accession>A0AAI8QFX9</accession>
<evidence type="ECO:0000259" key="7">
    <source>
        <dbReference type="Pfam" id="PF01578"/>
    </source>
</evidence>
<evidence type="ECO:0000313" key="10">
    <source>
        <dbReference type="Proteomes" id="UP000006036"/>
    </source>
</evidence>
<keyword evidence="5 6" id="KW-0472">Membrane</keyword>
<dbReference type="AlphaFoldDB" id="A0AAI8QFX9"/>
<feature type="transmembrane region" description="Helical" evidence="6">
    <location>
        <begin position="645"/>
        <end position="663"/>
    </location>
</feature>
<evidence type="ECO:0000256" key="1">
    <source>
        <dbReference type="ARBA" id="ARBA00004141"/>
    </source>
</evidence>
<dbReference type="GO" id="GO:0020037">
    <property type="term" value="F:heme binding"/>
    <property type="evidence" value="ECO:0007669"/>
    <property type="project" value="InterPro"/>
</dbReference>
<evidence type="ECO:0000256" key="4">
    <source>
        <dbReference type="ARBA" id="ARBA00022989"/>
    </source>
</evidence>
<feature type="transmembrane region" description="Helical" evidence="6">
    <location>
        <begin position="675"/>
        <end position="697"/>
    </location>
</feature>
<evidence type="ECO:0000259" key="8">
    <source>
        <dbReference type="Pfam" id="PF05140"/>
    </source>
</evidence>
<dbReference type="GO" id="GO:0017004">
    <property type="term" value="P:cytochrome complex assembly"/>
    <property type="evidence" value="ECO:0007669"/>
    <property type="project" value="UniProtKB-KW"/>
</dbReference>
<dbReference type="KEGG" id="hcb:HCBAA847_0117"/>
<reference evidence="9 10" key="1">
    <citation type="journal article" date="2012" name="J. Bacteriol.">
        <title>Complete Genome Sequence of Helicobacter cinaedi Type Strain ATCC BAA-847.</title>
        <authorList>
            <person name="Miyoshi-Akiyama T."/>
            <person name="Takeshita N."/>
            <person name="Ohmagari N."/>
            <person name="Kirikae T."/>
        </authorList>
    </citation>
    <scope>NUCLEOTIDE SEQUENCE [LARGE SCALE GENOMIC DNA]</scope>
    <source>
        <strain evidence="9 10">ATCC BAA-847</strain>
    </source>
</reference>
<dbReference type="Pfam" id="PF01578">
    <property type="entry name" value="Cytochrom_C_asm"/>
    <property type="match status" value="1"/>
</dbReference>
<dbReference type="InterPro" id="IPR002541">
    <property type="entry name" value="Cyt_c_assembly"/>
</dbReference>
<feature type="transmembrane region" description="Helical" evidence="6">
    <location>
        <begin position="816"/>
        <end position="840"/>
    </location>
</feature>
<evidence type="ECO:0000313" key="9">
    <source>
        <dbReference type="EMBL" id="BAM31377.1"/>
    </source>
</evidence>
<dbReference type="Pfam" id="PF05140">
    <property type="entry name" value="ResB"/>
    <property type="match status" value="1"/>
</dbReference>
<evidence type="ECO:0000256" key="3">
    <source>
        <dbReference type="ARBA" id="ARBA00022748"/>
    </source>
</evidence>
<dbReference type="Proteomes" id="UP000006036">
    <property type="component" value="Chromosome 1"/>
</dbReference>
<feature type="transmembrane region" description="Helical" evidence="6">
    <location>
        <begin position="925"/>
        <end position="942"/>
    </location>
</feature>
<feature type="transmembrane region" description="Helical" evidence="6">
    <location>
        <begin position="732"/>
        <end position="751"/>
    </location>
</feature>
<keyword evidence="2 6" id="KW-0812">Transmembrane</keyword>
<protein>
    <submittedName>
        <fullName evidence="9">Cytochrome c biogenesis protein</fullName>
    </submittedName>
</protein>